<feature type="domain" description="ATP-dependent DNA ligase family profile" evidence="6">
    <location>
        <begin position="269"/>
        <end position="388"/>
    </location>
</feature>
<dbReference type="Proteomes" id="UP000660339">
    <property type="component" value="Unassembled WGS sequence"/>
</dbReference>
<name>A0A8J3L182_9ACTN</name>
<dbReference type="NCBIfam" id="TIGR02777">
    <property type="entry name" value="LigD_PE_dom"/>
    <property type="match status" value="1"/>
</dbReference>
<dbReference type="EMBL" id="BONJ01000002">
    <property type="protein sequence ID" value="GIG12687.1"/>
    <property type="molecule type" value="Genomic_DNA"/>
</dbReference>
<dbReference type="CDD" id="cd07906">
    <property type="entry name" value="Adenylation_DNA_ligase_LigD_LigC"/>
    <property type="match status" value="1"/>
</dbReference>
<dbReference type="CDD" id="cd07971">
    <property type="entry name" value="OBF_DNA_ligase_LigD"/>
    <property type="match status" value="1"/>
</dbReference>
<dbReference type="PROSITE" id="PS00333">
    <property type="entry name" value="DNA_LIGASE_A2"/>
    <property type="match status" value="1"/>
</dbReference>
<dbReference type="InterPro" id="IPR014144">
    <property type="entry name" value="LigD_PE_domain"/>
</dbReference>
<dbReference type="InterPro" id="IPR016059">
    <property type="entry name" value="DNA_ligase_ATP-dep_CS"/>
</dbReference>
<comment type="catalytic activity">
    <reaction evidence="4">
        <text>ATP + (deoxyribonucleotide)n-3'-hydroxyl + 5'-phospho-(deoxyribonucleotide)m = (deoxyribonucleotide)n+m + AMP + diphosphate.</text>
        <dbReference type="EC" id="6.5.1.1"/>
    </reaction>
</comment>
<accession>A0A8J3L182</accession>
<dbReference type="Gene3D" id="3.30.470.30">
    <property type="entry name" value="DNA ligase/mRNA capping enzyme"/>
    <property type="match status" value="1"/>
</dbReference>
<evidence type="ECO:0000256" key="5">
    <source>
        <dbReference type="SAM" id="MobiDB-lite"/>
    </source>
</evidence>
<comment type="caution">
    <text evidence="7">The sequence shown here is derived from an EMBL/GenBank/DDBJ whole genome shotgun (WGS) entry which is preliminary data.</text>
</comment>
<evidence type="ECO:0000256" key="3">
    <source>
        <dbReference type="ARBA" id="ARBA00022598"/>
    </source>
</evidence>
<protein>
    <recommendedName>
        <fullName evidence="2">DNA ligase (ATP)</fullName>
        <ecNumber evidence="2">6.5.1.1</ecNumber>
    </recommendedName>
</protein>
<dbReference type="Pfam" id="PF13298">
    <property type="entry name" value="LigD_N"/>
    <property type="match status" value="1"/>
</dbReference>
<dbReference type="GO" id="GO:0003910">
    <property type="term" value="F:DNA ligase (ATP) activity"/>
    <property type="evidence" value="ECO:0007669"/>
    <property type="project" value="UniProtKB-EC"/>
</dbReference>
<sequence length="479" mass="53162">MADKLAPYRGKRSAARTPEPVPAAGPLPRGHDDTFVIQEHHARALHWDFRLERGGVLVSWAVPKGLPLNPEDNRLAVHTEDHPLAYASFAGHIPAGEYGGGEVAIWDRGTYDLEKWTDDEVKVVLHGHRVEGRYVLIHTRGTQWLMHRMDPAPADRSALPELVRPMLATLGELPPPARDDRYGYELKWDGVRAVVYAEGGRVRALSRNDLDVTAAYPELRAFGEALGSTSAVFDGELVAFDRSGRISFGALQPRMHVQDAARVRRLAAQTPVTYVIFDLLHLDGRDTASLPYRQRRELLEGLGLSGAHWDTPPYTEGGGTRLLTTSREQGLEGVVAKLLDSVYEPGRQSRAWIKVKNLRTQEVVIVGWRPGRGGRADTIGSLLLGIPDAGGLRYAGSVGTGFTRQMLDDLRQRLSKLERRTTPLTGALPARDVKDTHWVTPKLVGEVRFTEWTRDGRLRHPAWRGLRPDKAPADVVPET</sequence>
<comment type="similarity">
    <text evidence="1">Belongs to the ATP-dependent DNA ligase family.</text>
</comment>
<dbReference type="GO" id="GO:0006310">
    <property type="term" value="P:DNA recombination"/>
    <property type="evidence" value="ECO:0007669"/>
    <property type="project" value="InterPro"/>
</dbReference>
<dbReference type="GO" id="GO:0006281">
    <property type="term" value="P:DNA repair"/>
    <property type="evidence" value="ECO:0007669"/>
    <property type="project" value="InterPro"/>
</dbReference>
<evidence type="ECO:0000256" key="1">
    <source>
        <dbReference type="ARBA" id="ARBA00007572"/>
    </source>
</evidence>
<evidence type="ECO:0000256" key="2">
    <source>
        <dbReference type="ARBA" id="ARBA00012727"/>
    </source>
</evidence>
<evidence type="ECO:0000313" key="7">
    <source>
        <dbReference type="EMBL" id="GIG12687.1"/>
    </source>
</evidence>
<keyword evidence="3" id="KW-0436">Ligase</keyword>
<gene>
    <name evidence="7" type="ORF">Cme02nite_10190</name>
</gene>
<dbReference type="Pfam" id="PF04679">
    <property type="entry name" value="DNA_ligase_A_C"/>
    <property type="match status" value="1"/>
</dbReference>
<dbReference type="RefSeq" id="WP_166388112.1">
    <property type="nucleotide sequence ID" value="NZ_BAAATT010000012.1"/>
</dbReference>
<dbReference type="InterPro" id="IPR050191">
    <property type="entry name" value="ATP-dep_DNA_ligase"/>
</dbReference>
<dbReference type="PANTHER" id="PTHR45674">
    <property type="entry name" value="DNA LIGASE 1/3 FAMILY MEMBER"/>
    <property type="match status" value="1"/>
</dbReference>
<dbReference type="Gene3D" id="3.30.1490.70">
    <property type="match status" value="1"/>
</dbReference>
<evidence type="ECO:0000259" key="6">
    <source>
        <dbReference type="PROSITE" id="PS50160"/>
    </source>
</evidence>
<dbReference type="InterPro" id="IPR012310">
    <property type="entry name" value="DNA_ligase_ATP-dep_cent"/>
</dbReference>
<dbReference type="PROSITE" id="PS50160">
    <property type="entry name" value="DNA_LIGASE_A3"/>
    <property type="match status" value="1"/>
</dbReference>
<dbReference type="AlphaFoldDB" id="A0A8J3L182"/>
<dbReference type="Gene3D" id="2.40.50.140">
    <property type="entry name" value="Nucleic acid-binding proteins"/>
    <property type="match status" value="1"/>
</dbReference>
<dbReference type="GO" id="GO:0005524">
    <property type="term" value="F:ATP binding"/>
    <property type="evidence" value="ECO:0007669"/>
    <property type="project" value="InterPro"/>
</dbReference>
<dbReference type="NCBIfam" id="TIGR02779">
    <property type="entry name" value="NHEJ_ligase_lig"/>
    <property type="match status" value="1"/>
</dbReference>
<dbReference type="SUPFAM" id="SSF56091">
    <property type="entry name" value="DNA ligase/mRNA capping enzyme, catalytic domain"/>
    <property type="match status" value="1"/>
</dbReference>
<evidence type="ECO:0000256" key="4">
    <source>
        <dbReference type="ARBA" id="ARBA00034003"/>
    </source>
</evidence>
<proteinExistence type="inferred from homology"/>
<dbReference type="InterPro" id="IPR012340">
    <property type="entry name" value="NA-bd_OB-fold"/>
</dbReference>
<dbReference type="Pfam" id="PF01068">
    <property type="entry name" value="DNA_ligase_A_M"/>
    <property type="match status" value="1"/>
</dbReference>
<dbReference type="SUPFAM" id="SSF50249">
    <property type="entry name" value="Nucleic acid-binding proteins"/>
    <property type="match status" value="1"/>
</dbReference>
<reference evidence="7" key="1">
    <citation type="submission" date="2021-01" db="EMBL/GenBank/DDBJ databases">
        <title>Whole genome shotgun sequence of Catellatospora methionotrophica NBRC 14553.</title>
        <authorList>
            <person name="Komaki H."/>
            <person name="Tamura T."/>
        </authorList>
    </citation>
    <scope>NUCLEOTIDE SEQUENCE</scope>
    <source>
        <strain evidence="7">NBRC 14553</strain>
    </source>
</reference>
<feature type="region of interest" description="Disordered" evidence="5">
    <location>
        <begin position="1"/>
        <end position="29"/>
    </location>
</feature>
<dbReference type="PANTHER" id="PTHR45674:SF4">
    <property type="entry name" value="DNA LIGASE 1"/>
    <property type="match status" value="1"/>
</dbReference>
<dbReference type="EC" id="6.5.1.1" evidence="2"/>
<keyword evidence="8" id="KW-1185">Reference proteome</keyword>
<evidence type="ECO:0000313" key="8">
    <source>
        <dbReference type="Proteomes" id="UP000660339"/>
    </source>
</evidence>
<dbReference type="InterPro" id="IPR014146">
    <property type="entry name" value="LigD_ligase_dom"/>
</dbReference>
<organism evidence="7 8">
    <name type="scientific">Catellatospora methionotrophica</name>
    <dbReference type="NCBI Taxonomy" id="121620"/>
    <lineage>
        <taxon>Bacteria</taxon>
        <taxon>Bacillati</taxon>
        <taxon>Actinomycetota</taxon>
        <taxon>Actinomycetes</taxon>
        <taxon>Micromonosporales</taxon>
        <taxon>Micromonosporaceae</taxon>
        <taxon>Catellatospora</taxon>
    </lineage>
</organism>
<dbReference type="InterPro" id="IPR012309">
    <property type="entry name" value="DNA_ligase_ATP-dep_C"/>
</dbReference>